<evidence type="ECO:0000256" key="9">
    <source>
        <dbReference type="ARBA" id="ARBA00023002"/>
    </source>
</evidence>
<feature type="binding site" evidence="15">
    <location>
        <position position="243"/>
    </location>
    <ligand>
        <name>Ca(2+)</name>
        <dbReference type="ChEBI" id="CHEBI:29108"/>
        <label>2</label>
    </ligand>
</feature>
<dbReference type="FunFam" id="1.10.420.10:FF:000007">
    <property type="entry name" value="Peroxidase"/>
    <property type="match status" value="1"/>
</dbReference>
<feature type="binding site" evidence="15">
    <location>
        <position position="70"/>
    </location>
    <ligand>
        <name>Ca(2+)</name>
        <dbReference type="ChEBI" id="CHEBI:29108"/>
        <label>1</label>
    </ligand>
</feature>
<feature type="domain" description="Plant heme peroxidase family profile" evidence="19">
    <location>
        <begin position="21"/>
        <end position="323"/>
    </location>
</feature>
<dbReference type="PROSITE" id="PS50873">
    <property type="entry name" value="PEROXIDASE_4"/>
    <property type="match status" value="1"/>
</dbReference>
<evidence type="ECO:0000313" key="21">
    <source>
        <dbReference type="Proteomes" id="UP000554482"/>
    </source>
</evidence>
<keyword evidence="21" id="KW-1185">Reference proteome</keyword>
<dbReference type="InterPro" id="IPR019793">
    <property type="entry name" value="Peroxidases_heam-ligand_BS"/>
</dbReference>
<comment type="cofactor">
    <cofactor evidence="15 18">
        <name>Ca(2+)</name>
        <dbReference type="ChEBI" id="CHEBI:29108"/>
    </cofactor>
    <text evidence="15 18">Binds 2 calcium ions per subunit.</text>
</comment>
<keyword evidence="15 18" id="KW-0106">Calcium</keyword>
<feature type="binding site" evidence="15">
    <location>
        <position position="66"/>
    </location>
    <ligand>
        <name>Ca(2+)</name>
        <dbReference type="ChEBI" id="CHEBI:29108"/>
        <label>1</label>
    </ligand>
</feature>
<feature type="binding site" evidence="15">
    <location>
        <position position="246"/>
    </location>
    <ligand>
        <name>Ca(2+)</name>
        <dbReference type="ChEBI" id="CHEBI:29108"/>
        <label>2</label>
    </ligand>
</feature>
<feature type="binding site" evidence="15">
    <location>
        <position position="84"/>
    </location>
    <ligand>
        <name>Ca(2+)</name>
        <dbReference type="ChEBI" id="CHEBI:29108"/>
        <label>1</label>
    </ligand>
</feature>
<evidence type="ECO:0000256" key="12">
    <source>
        <dbReference type="ARBA" id="ARBA00023324"/>
    </source>
</evidence>
<keyword evidence="18" id="KW-0964">Secreted</keyword>
<evidence type="ECO:0000259" key="19">
    <source>
        <dbReference type="PROSITE" id="PS50873"/>
    </source>
</evidence>
<dbReference type="GO" id="GO:0005576">
    <property type="term" value="C:extracellular region"/>
    <property type="evidence" value="ECO:0007669"/>
    <property type="project" value="UniProtKB-SubCell"/>
</dbReference>
<keyword evidence="9 18" id="KW-0560">Oxidoreductase</keyword>
<dbReference type="InterPro" id="IPR002016">
    <property type="entry name" value="Haem_peroxidase"/>
</dbReference>
<keyword evidence="5 18" id="KW-0575">Peroxidase</keyword>
<dbReference type="GO" id="GO:0046872">
    <property type="term" value="F:metal ion binding"/>
    <property type="evidence" value="ECO:0007669"/>
    <property type="project" value="UniProtKB-UniRule"/>
</dbReference>
<feature type="active site" description="Proton acceptor" evidence="13">
    <location>
        <position position="62"/>
    </location>
</feature>
<evidence type="ECO:0000256" key="8">
    <source>
        <dbReference type="ARBA" id="ARBA00022729"/>
    </source>
</evidence>
<dbReference type="CDD" id="cd00693">
    <property type="entry name" value="secretory_peroxidase"/>
    <property type="match status" value="1"/>
</dbReference>
<comment type="caution">
    <text evidence="20">The sequence shown here is derived from an EMBL/GenBank/DDBJ whole genome shotgun (WGS) entry which is preliminary data.</text>
</comment>
<dbReference type="Gene3D" id="1.10.520.10">
    <property type="match status" value="1"/>
</dbReference>
<dbReference type="InterPro" id="IPR019794">
    <property type="entry name" value="Peroxidases_AS"/>
</dbReference>
<dbReference type="Gene3D" id="1.10.420.10">
    <property type="entry name" value="Peroxidase, domain 2"/>
    <property type="match status" value="1"/>
</dbReference>
<dbReference type="GO" id="GO:0006979">
    <property type="term" value="P:response to oxidative stress"/>
    <property type="evidence" value="ECO:0007669"/>
    <property type="project" value="UniProtKB-UniRule"/>
</dbReference>
<evidence type="ECO:0000256" key="7">
    <source>
        <dbReference type="ARBA" id="ARBA00022723"/>
    </source>
</evidence>
<comment type="function">
    <text evidence="2">Removal of H(2)O(2), oxidation of toxic reductants, biosynthesis and degradation of lignin, suberization, auxin catabolism, response to environmental stresses such as wounding, pathogen attack and oxidative stress. These functions might be dependent on each isozyme/isoform in each plant tissue.</text>
</comment>
<feature type="disulfide bond" evidence="17">
    <location>
        <begin position="118"/>
        <end position="319"/>
    </location>
</feature>
<dbReference type="SUPFAM" id="SSF48113">
    <property type="entry name" value="Heme-dependent peroxidases"/>
    <property type="match status" value="1"/>
</dbReference>
<feature type="binding site" evidence="15">
    <location>
        <position position="63"/>
    </location>
    <ligand>
        <name>Ca(2+)</name>
        <dbReference type="ChEBI" id="CHEBI:29108"/>
        <label>1</label>
    </ligand>
</feature>
<dbReference type="Pfam" id="PF00141">
    <property type="entry name" value="peroxidase"/>
    <property type="match status" value="1"/>
</dbReference>
<dbReference type="GO" id="GO:0042744">
    <property type="term" value="P:hydrogen peroxide catabolic process"/>
    <property type="evidence" value="ECO:0007669"/>
    <property type="project" value="UniProtKB-KW"/>
</dbReference>
<feature type="binding site" description="axial binding residue" evidence="15">
    <location>
        <position position="190"/>
    </location>
    <ligand>
        <name>heme b</name>
        <dbReference type="ChEBI" id="CHEBI:60344"/>
    </ligand>
    <ligandPart>
        <name>Fe</name>
        <dbReference type="ChEBI" id="CHEBI:18248"/>
    </ligandPart>
</feature>
<proteinExistence type="inferred from homology"/>
<reference evidence="20 21" key="1">
    <citation type="submission" date="2020-06" db="EMBL/GenBank/DDBJ databases">
        <title>Transcriptomic and genomic resources for Thalictrum thalictroides and T. hernandezii: Facilitating candidate gene discovery in an emerging model plant lineage.</title>
        <authorList>
            <person name="Arias T."/>
            <person name="Riano-Pachon D.M."/>
            <person name="Di Stilio V.S."/>
        </authorList>
    </citation>
    <scope>NUCLEOTIDE SEQUENCE [LARGE SCALE GENOMIC DNA]</scope>
    <source>
        <strain evidence="21">cv. WT478/WT964</strain>
        <tissue evidence="20">Leaves</tissue>
    </source>
</reference>
<evidence type="ECO:0000313" key="20">
    <source>
        <dbReference type="EMBL" id="KAF5197072.1"/>
    </source>
</evidence>
<feature type="binding site" evidence="15">
    <location>
        <position position="68"/>
    </location>
    <ligand>
        <name>Ca(2+)</name>
        <dbReference type="ChEBI" id="CHEBI:29108"/>
        <label>1</label>
    </ligand>
</feature>
<comment type="similarity">
    <text evidence="3">Belongs to the peroxidase family. Ascorbate peroxidase subfamily.</text>
</comment>
<feature type="site" description="Transition state stabilizer" evidence="16">
    <location>
        <position position="58"/>
    </location>
</feature>
<dbReference type="FunFam" id="1.10.520.10:FF:000008">
    <property type="entry name" value="Peroxidase"/>
    <property type="match status" value="1"/>
</dbReference>
<evidence type="ECO:0000256" key="2">
    <source>
        <dbReference type="ARBA" id="ARBA00002322"/>
    </source>
</evidence>
<evidence type="ECO:0000256" key="4">
    <source>
        <dbReference type="ARBA" id="ARBA00012313"/>
    </source>
</evidence>
<gene>
    <name evidence="20" type="ORF">FRX31_013340</name>
</gene>
<dbReference type="EC" id="1.11.1.7" evidence="4 18"/>
<dbReference type="PANTHER" id="PTHR31517:SF17">
    <property type="entry name" value="PEROXIDASE 6"/>
    <property type="match status" value="1"/>
</dbReference>
<comment type="catalytic activity">
    <reaction evidence="1 18">
        <text>2 a phenolic donor + H2O2 = 2 a phenolic radical donor + 2 H2O</text>
        <dbReference type="Rhea" id="RHEA:56136"/>
        <dbReference type="ChEBI" id="CHEBI:15377"/>
        <dbReference type="ChEBI" id="CHEBI:16240"/>
        <dbReference type="ChEBI" id="CHEBI:139520"/>
        <dbReference type="ChEBI" id="CHEBI:139521"/>
        <dbReference type="EC" id="1.11.1.7"/>
    </reaction>
</comment>
<dbReference type="PROSITE" id="PS00435">
    <property type="entry name" value="PEROXIDASE_1"/>
    <property type="match status" value="1"/>
</dbReference>
<evidence type="ECO:0000256" key="17">
    <source>
        <dbReference type="PIRSR" id="PIRSR600823-5"/>
    </source>
</evidence>
<comment type="cofactor">
    <cofactor evidence="15 18">
        <name>heme b</name>
        <dbReference type="ChEBI" id="CHEBI:60344"/>
    </cofactor>
    <text evidence="15 18">Binds 1 heme b (iron(II)-protoporphyrin IX) group per subunit.</text>
</comment>
<keyword evidence="6 18" id="KW-0349">Heme</keyword>
<dbReference type="PRINTS" id="PR00461">
    <property type="entry name" value="PLPEROXIDASE"/>
</dbReference>
<evidence type="ECO:0000256" key="13">
    <source>
        <dbReference type="PIRSR" id="PIRSR600823-1"/>
    </source>
</evidence>
<keyword evidence="8 18" id="KW-0732">Signal</keyword>
<dbReference type="Proteomes" id="UP000554482">
    <property type="component" value="Unassembled WGS sequence"/>
</dbReference>
<evidence type="ECO:0000256" key="14">
    <source>
        <dbReference type="PIRSR" id="PIRSR600823-2"/>
    </source>
</evidence>
<keyword evidence="10 15" id="KW-0408">Iron</keyword>
<evidence type="ECO:0000256" key="15">
    <source>
        <dbReference type="PIRSR" id="PIRSR600823-3"/>
    </source>
</evidence>
<dbReference type="EMBL" id="JABWDY010015141">
    <property type="protein sequence ID" value="KAF5197072.1"/>
    <property type="molecule type" value="Genomic_DNA"/>
</dbReference>
<feature type="binding site" evidence="14">
    <location>
        <position position="160"/>
    </location>
    <ligand>
        <name>substrate</name>
    </ligand>
</feature>
<evidence type="ECO:0000256" key="6">
    <source>
        <dbReference type="ARBA" id="ARBA00022617"/>
    </source>
</evidence>
<evidence type="ECO:0000256" key="3">
    <source>
        <dbReference type="ARBA" id="ARBA00006873"/>
    </source>
</evidence>
<dbReference type="AlphaFoldDB" id="A0A7J6WLT0"/>
<dbReference type="GO" id="GO:0020037">
    <property type="term" value="F:heme binding"/>
    <property type="evidence" value="ECO:0007669"/>
    <property type="project" value="UniProtKB-UniRule"/>
</dbReference>
<dbReference type="GO" id="GO:0140825">
    <property type="term" value="F:lactoperoxidase activity"/>
    <property type="evidence" value="ECO:0007669"/>
    <property type="project" value="UniProtKB-EC"/>
</dbReference>
<dbReference type="PANTHER" id="PTHR31517">
    <property type="match status" value="1"/>
</dbReference>
<keyword evidence="7 15" id="KW-0479">Metal-binding</keyword>
<keyword evidence="11 17" id="KW-1015">Disulfide bond</keyword>
<dbReference type="InterPro" id="IPR033905">
    <property type="entry name" value="Secretory_peroxidase"/>
</dbReference>
<comment type="subcellular location">
    <subcellularLocation>
        <location evidence="18">Secreted</location>
    </subcellularLocation>
</comment>
<name>A0A7J6WLT0_THATH</name>
<feature type="disulfide bond" evidence="17">
    <location>
        <begin position="64"/>
        <end position="69"/>
    </location>
</feature>
<evidence type="ECO:0000256" key="11">
    <source>
        <dbReference type="ARBA" id="ARBA00023157"/>
    </source>
</evidence>
<comment type="similarity">
    <text evidence="18">Belongs to the peroxidase family. Classical plant (class III) peroxidase subfamily.</text>
</comment>
<feature type="binding site" evidence="15">
    <location>
        <position position="191"/>
    </location>
    <ligand>
        <name>Ca(2+)</name>
        <dbReference type="ChEBI" id="CHEBI:29108"/>
        <label>2</label>
    </ligand>
</feature>
<feature type="binding site" evidence="15">
    <location>
        <position position="251"/>
    </location>
    <ligand>
        <name>Ca(2+)</name>
        <dbReference type="ChEBI" id="CHEBI:29108"/>
        <label>2</label>
    </ligand>
</feature>
<sequence>MGSSPLLILLVLSLSVSSYAKLTTNYYAKSCPQFAQIVRDAVVGKQVATPTTAAGTLRVFFHDCIVTGCDASLLIASSATNKAERDAEMNINLPGDAFDVITRAKANLELTCPGIVSCSDILAQATRDLIKMVGGPFYEVRLGRKDSLFSRATDVDGKLPSQQMTMEQIFALFAARGFSIEELVALLGSHTIGFSHCKEFANRIYNNSLTSDVDPTLNPEFAKGLKKLCVNYQKDNSMAAFNDVVTPGTFDNMYYQNLKRGLGLLTIDQKLLADPRTRPFAERFAANQTDFFNVFARSIEKLSRLDVKIGKNGEVRHRCDAFNTKQI</sequence>
<feature type="signal peptide" evidence="18">
    <location>
        <begin position="1"/>
        <end position="20"/>
    </location>
</feature>
<accession>A0A7J6WLT0</accession>
<evidence type="ECO:0000256" key="18">
    <source>
        <dbReference type="RuleBase" id="RU362060"/>
    </source>
</evidence>
<protein>
    <recommendedName>
        <fullName evidence="4 18">Peroxidase</fullName>
        <ecNumber evidence="4 18">1.11.1.7</ecNumber>
    </recommendedName>
</protein>
<evidence type="ECO:0000256" key="10">
    <source>
        <dbReference type="ARBA" id="ARBA00023004"/>
    </source>
</evidence>
<keyword evidence="12 18" id="KW-0376">Hydrogen peroxide</keyword>
<dbReference type="InterPro" id="IPR010255">
    <property type="entry name" value="Haem_peroxidase_sf"/>
</dbReference>
<feature type="disulfide bond" evidence="17">
    <location>
        <begin position="197"/>
        <end position="229"/>
    </location>
</feature>
<dbReference type="PROSITE" id="PS00436">
    <property type="entry name" value="PEROXIDASE_2"/>
    <property type="match status" value="1"/>
</dbReference>
<dbReference type="InterPro" id="IPR000823">
    <property type="entry name" value="Peroxidase_pln"/>
</dbReference>
<feature type="chain" id="PRO_5029942822" description="Peroxidase" evidence="18">
    <location>
        <begin position="21"/>
        <end position="327"/>
    </location>
</feature>
<evidence type="ECO:0000256" key="16">
    <source>
        <dbReference type="PIRSR" id="PIRSR600823-4"/>
    </source>
</evidence>
<feature type="disulfide bond" evidence="17">
    <location>
        <begin position="31"/>
        <end position="112"/>
    </location>
</feature>
<organism evidence="20 21">
    <name type="scientific">Thalictrum thalictroides</name>
    <name type="common">Rue-anemone</name>
    <name type="synonym">Anemone thalictroides</name>
    <dbReference type="NCBI Taxonomy" id="46969"/>
    <lineage>
        <taxon>Eukaryota</taxon>
        <taxon>Viridiplantae</taxon>
        <taxon>Streptophyta</taxon>
        <taxon>Embryophyta</taxon>
        <taxon>Tracheophyta</taxon>
        <taxon>Spermatophyta</taxon>
        <taxon>Magnoliopsida</taxon>
        <taxon>Ranunculales</taxon>
        <taxon>Ranunculaceae</taxon>
        <taxon>Thalictroideae</taxon>
        <taxon>Thalictrum</taxon>
    </lineage>
</organism>
<dbReference type="OrthoDB" id="2113341at2759"/>
<feature type="binding site" evidence="15">
    <location>
        <position position="72"/>
    </location>
    <ligand>
        <name>Ca(2+)</name>
        <dbReference type="ChEBI" id="CHEBI:29108"/>
        <label>1</label>
    </ligand>
</feature>
<dbReference type="PRINTS" id="PR00458">
    <property type="entry name" value="PEROXIDASE"/>
</dbReference>
<evidence type="ECO:0000256" key="5">
    <source>
        <dbReference type="ARBA" id="ARBA00022559"/>
    </source>
</evidence>
<evidence type="ECO:0000256" key="1">
    <source>
        <dbReference type="ARBA" id="ARBA00000189"/>
    </source>
</evidence>